<evidence type="ECO:0000256" key="3">
    <source>
        <dbReference type="ARBA" id="ARBA00022490"/>
    </source>
</evidence>
<protein>
    <recommendedName>
        <fullName evidence="9">NUDE domain-containing protein</fullName>
    </recommendedName>
</protein>
<feature type="region of interest" description="Disordered" evidence="8">
    <location>
        <begin position="483"/>
        <end position="523"/>
    </location>
</feature>
<keyword evidence="3" id="KW-0963">Cytoplasm</keyword>
<dbReference type="Gene3D" id="6.10.250.1080">
    <property type="match status" value="1"/>
</dbReference>
<evidence type="ECO:0000256" key="2">
    <source>
        <dbReference type="ARBA" id="ARBA00007429"/>
    </source>
</evidence>
<gene>
    <name evidence="10" type="ORF">M408DRAFT_19315</name>
</gene>
<accession>A0A0C3BSN8</accession>
<dbReference type="GO" id="GO:0047496">
    <property type="term" value="P:vesicle transport along microtubule"/>
    <property type="evidence" value="ECO:0007669"/>
    <property type="project" value="TreeGrafter"/>
</dbReference>
<feature type="compositionally biased region" description="Low complexity" evidence="8">
    <location>
        <begin position="322"/>
        <end position="337"/>
    </location>
</feature>
<dbReference type="GO" id="GO:0007059">
    <property type="term" value="P:chromosome segregation"/>
    <property type="evidence" value="ECO:0007669"/>
    <property type="project" value="TreeGrafter"/>
</dbReference>
<dbReference type="InterPro" id="IPR033494">
    <property type="entry name" value="NUDE"/>
</dbReference>
<reference evidence="11" key="2">
    <citation type="submission" date="2015-01" db="EMBL/GenBank/DDBJ databases">
        <title>Evolutionary Origins and Diversification of the Mycorrhizal Mutualists.</title>
        <authorList>
            <consortium name="DOE Joint Genome Institute"/>
            <consortium name="Mycorrhizal Genomics Consortium"/>
            <person name="Kohler A."/>
            <person name="Kuo A."/>
            <person name="Nagy L.G."/>
            <person name="Floudas D."/>
            <person name="Copeland A."/>
            <person name="Barry K.W."/>
            <person name="Cichocki N."/>
            <person name="Veneault-Fourrey C."/>
            <person name="LaButti K."/>
            <person name="Lindquist E.A."/>
            <person name="Lipzen A."/>
            <person name="Lundell T."/>
            <person name="Morin E."/>
            <person name="Murat C."/>
            <person name="Riley R."/>
            <person name="Ohm R."/>
            <person name="Sun H."/>
            <person name="Tunlid A."/>
            <person name="Henrissat B."/>
            <person name="Grigoriev I.V."/>
            <person name="Hibbett D.S."/>
            <person name="Martin F."/>
        </authorList>
    </citation>
    <scope>NUCLEOTIDE SEQUENCE [LARGE SCALE GENOMIC DNA]</scope>
    <source>
        <strain evidence="11">MAFF 305830</strain>
    </source>
</reference>
<feature type="region of interest" description="Disordered" evidence="8">
    <location>
        <begin position="262"/>
        <end position="281"/>
    </location>
</feature>
<dbReference type="GO" id="GO:0051642">
    <property type="term" value="P:centrosome localization"/>
    <property type="evidence" value="ECO:0007669"/>
    <property type="project" value="TreeGrafter"/>
</dbReference>
<feature type="compositionally biased region" description="Polar residues" evidence="8">
    <location>
        <begin position="294"/>
        <end position="313"/>
    </location>
</feature>
<feature type="compositionally biased region" description="Low complexity" evidence="8">
    <location>
        <begin position="447"/>
        <end position="462"/>
    </location>
</feature>
<dbReference type="GO" id="GO:0005871">
    <property type="term" value="C:kinesin complex"/>
    <property type="evidence" value="ECO:0007669"/>
    <property type="project" value="TreeGrafter"/>
</dbReference>
<evidence type="ECO:0000256" key="1">
    <source>
        <dbReference type="ARBA" id="ARBA00004245"/>
    </source>
</evidence>
<sequence>MTQVLSPMDPLRSSRDEFGLSSSSSSTPTDYRAKYEEAADMLAEARNELDDFVHSSKELEEELLRELERTEKTQKDLKDRISRVESDRDDWKNKFISLQTTHNTSVNTLHRELDTLRKEHQTLKIQFRDLEVGNDDLERTERAISSSLADTEAKYSKALEEKILMEQELMLKAHVEEEAQRLRDELRDANSEIQVLRDQLDNFKTIHNRNSLMTPPATDSSCSPRHDNSSTTNLPGTSNDDQLLDTVAPADVLLADDLNVGAPARPSRKSSLAPSDKPRIVFPKPSFAARASTGLHSRSNSLRASPGKPTTTLPGGRSPRISTASRSSANSNASKSKGVQMVSEMRARVRNLEQKLHTRVPRLRSGTFDRGSLPRNSPNMAAKKPIAPESPGWVLVMEDSPPPRRVPPRRPSNSPPPTAFPMKTPSVSGDDSPVSSTRSIGRSFAKGRTSIPTPTTSRPGSPDFYKSPTETRTVNALKRTSVPMFPAGGRMSLGSSTDSREGSLSLSQRSTNTVRGSMAPPPLPTSRQFAASTMGNPSLKRSTNNPLSASIGTSRIGRPMSFSSRRTDTGPSTKSLPVDEYGMVINTTRKSGRSGSVSQFGGQGETF</sequence>
<evidence type="ECO:0000256" key="7">
    <source>
        <dbReference type="SAM" id="Coils"/>
    </source>
</evidence>
<feature type="compositionally biased region" description="Pro residues" evidence="8">
    <location>
        <begin position="403"/>
        <end position="419"/>
    </location>
</feature>
<dbReference type="AlphaFoldDB" id="A0A0C3BSN8"/>
<organism evidence="10 11">
    <name type="scientific">Serendipita vermifera MAFF 305830</name>
    <dbReference type="NCBI Taxonomy" id="933852"/>
    <lineage>
        <taxon>Eukaryota</taxon>
        <taxon>Fungi</taxon>
        <taxon>Dikarya</taxon>
        <taxon>Basidiomycota</taxon>
        <taxon>Agaricomycotina</taxon>
        <taxon>Agaricomycetes</taxon>
        <taxon>Sebacinales</taxon>
        <taxon>Serendipitaceae</taxon>
        <taxon>Serendipita</taxon>
    </lineage>
</organism>
<feature type="region of interest" description="Disordered" evidence="8">
    <location>
        <begin position="355"/>
        <end position="469"/>
    </location>
</feature>
<proteinExistence type="inferred from homology"/>
<keyword evidence="6" id="KW-0206">Cytoskeleton</keyword>
<feature type="region of interest" description="Disordered" evidence="8">
    <location>
        <begin position="291"/>
        <end position="341"/>
    </location>
</feature>
<dbReference type="Proteomes" id="UP000054097">
    <property type="component" value="Unassembled WGS sequence"/>
</dbReference>
<evidence type="ECO:0000313" key="10">
    <source>
        <dbReference type="EMBL" id="KIM34406.1"/>
    </source>
</evidence>
<feature type="region of interest" description="Disordered" evidence="8">
    <location>
        <begin position="535"/>
        <end position="607"/>
    </location>
</feature>
<feature type="compositionally biased region" description="Polar residues" evidence="8">
    <location>
        <begin position="561"/>
        <end position="575"/>
    </location>
</feature>
<comment type="subcellular location">
    <subcellularLocation>
        <location evidence="1">Cytoplasm</location>
        <location evidence="1">Cytoskeleton</location>
    </subcellularLocation>
</comment>
<comment type="similarity">
    <text evidence="2">Belongs to the nudE family.</text>
</comment>
<dbReference type="GO" id="GO:0008017">
    <property type="term" value="F:microtubule binding"/>
    <property type="evidence" value="ECO:0007669"/>
    <property type="project" value="InterPro"/>
</dbReference>
<evidence type="ECO:0000256" key="5">
    <source>
        <dbReference type="ARBA" id="ARBA00023054"/>
    </source>
</evidence>
<dbReference type="STRING" id="933852.A0A0C3BSN8"/>
<dbReference type="GO" id="GO:0000132">
    <property type="term" value="P:establishment of mitotic spindle orientation"/>
    <property type="evidence" value="ECO:0007669"/>
    <property type="project" value="TreeGrafter"/>
</dbReference>
<keyword evidence="11" id="KW-1185">Reference proteome</keyword>
<feature type="compositionally biased region" description="Polar residues" evidence="8">
    <location>
        <begin position="208"/>
        <end position="241"/>
    </location>
</feature>
<keyword evidence="5 7" id="KW-0175">Coiled coil</keyword>
<evidence type="ECO:0000256" key="8">
    <source>
        <dbReference type="SAM" id="MobiDB-lite"/>
    </source>
</evidence>
<evidence type="ECO:0000313" key="11">
    <source>
        <dbReference type="Proteomes" id="UP000054097"/>
    </source>
</evidence>
<dbReference type="GO" id="GO:0007020">
    <property type="term" value="P:microtubule nucleation"/>
    <property type="evidence" value="ECO:0007669"/>
    <property type="project" value="TreeGrafter"/>
</dbReference>
<name>A0A0C3BSN8_SERVB</name>
<dbReference type="InterPro" id="IPR006964">
    <property type="entry name" value="NUDE_dom"/>
</dbReference>
<dbReference type="EMBL" id="KN824277">
    <property type="protein sequence ID" value="KIM34406.1"/>
    <property type="molecule type" value="Genomic_DNA"/>
</dbReference>
<dbReference type="Pfam" id="PF04880">
    <property type="entry name" value="NUDE_C"/>
    <property type="match status" value="1"/>
</dbReference>
<reference evidence="10 11" key="1">
    <citation type="submission" date="2014-04" db="EMBL/GenBank/DDBJ databases">
        <authorList>
            <consortium name="DOE Joint Genome Institute"/>
            <person name="Kuo A."/>
            <person name="Zuccaro A."/>
            <person name="Kohler A."/>
            <person name="Nagy L.G."/>
            <person name="Floudas D."/>
            <person name="Copeland A."/>
            <person name="Barry K.W."/>
            <person name="Cichocki N."/>
            <person name="Veneault-Fourrey C."/>
            <person name="LaButti K."/>
            <person name="Lindquist E.A."/>
            <person name="Lipzen A."/>
            <person name="Lundell T."/>
            <person name="Morin E."/>
            <person name="Murat C."/>
            <person name="Sun H."/>
            <person name="Tunlid A."/>
            <person name="Henrissat B."/>
            <person name="Grigoriev I.V."/>
            <person name="Hibbett D.S."/>
            <person name="Martin F."/>
            <person name="Nordberg H.P."/>
            <person name="Cantor M.N."/>
            <person name="Hua S.X."/>
        </authorList>
    </citation>
    <scope>NUCLEOTIDE SEQUENCE [LARGE SCALE GENOMIC DNA]</scope>
    <source>
        <strain evidence="10 11">MAFF 305830</strain>
    </source>
</reference>
<dbReference type="HOGENOM" id="CLU_027730_0_0_1"/>
<feature type="compositionally biased region" description="Polar residues" evidence="8">
    <location>
        <begin position="585"/>
        <end position="600"/>
    </location>
</feature>
<feature type="compositionally biased region" description="Polar residues" evidence="8">
    <location>
        <begin position="535"/>
        <end position="553"/>
    </location>
</feature>
<feature type="region of interest" description="Disordered" evidence="8">
    <location>
        <begin position="1"/>
        <end position="31"/>
    </location>
</feature>
<evidence type="ECO:0000256" key="4">
    <source>
        <dbReference type="ARBA" id="ARBA00022701"/>
    </source>
</evidence>
<feature type="region of interest" description="Disordered" evidence="8">
    <location>
        <begin position="207"/>
        <end position="243"/>
    </location>
</feature>
<feature type="domain" description="NUDE" evidence="9">
    <location>
        <begin position="147"/>
        <end position="271"/>
    </location>
</feature>
<feature type="compositionally biased region" description="Polar residues" evidence="8">
    <location>
        <begin position="493"/>
        <end position="515"/>
    </location>
</feature>
<evidence type="ECO:0000256" key="6">
    <source>
        <dbReference type="ARBA" id="ARBA00023212"/>
    </source>
</evidence>
<keyword evidence="4" id="KW-0493">Microtubule</keyword>
<dbReference type="OrthoDB" id="5877028at2759"/>
<feature type="compositionally biased region" description="Low complexity" evidence="8">
    <location>
        <begin position="424"/>
        <end position="437"/>
    </location>
</feature>
<dbReference type="PANTHER" id="PTHR10921:SF1">
    <property type="entry name" value="NUCLEAR DISTRIBUTION PROTEIN NUDE HOMOLOG"/>
    <property type="match status" value="1"/>
</dbReference>
<dbReference type="PANTHER" id="PTHR10921">
    <property type="entry name" value="NUCLEAR DISTRIBUTION PROTEIN NUDE HOMOLOG 1"/>
    <property type="match status" value="1"/>
</dbReference>
<evidence type="ECO:0000259" key="9">
    <source>
        <dbReference type="Pfam" id="PF04880"/>
    </source>
</evidence>
<feature type="coiled-coil region" evidence="7">
    <location>
        <begin position="35"/>
        <end position="206"/>
    </location>
</feature>
<dbReference type="GO" id="GO:0000776">
    <property type="term" value="C:kinetochore"/>
    <property type="evidence" value="ECO:0007669"/>
    <property type="project" value="TreeGrafter"/>
</dbReference>